<evidence type="ECO:0000313" key="3">
    <source>
        <dbReference type="EMBL" id="SMX69057.1"/>
    </source>
</evidence>
<feature type="domain" description="N-acetyltransferase" evidence="1">
    <location>
        <begin position="157"/>
        <end position="303"/>
    </location>
</feature>
<dbReference type="SUPFAM" id="SSF55729">
    <property type="entry name" value="Acyl-CoA N-acyltransferases (Nat)"/>
    <property type="match status" value="1"/>
</dbReference>
<dbReference type="RefSeq" id="WP_101638787.1">
    <property type="nucleotide sequence ID" value="NZ_CP025331.1"/>
</dbReference>
<organism evidence="3 4">
    <name type="scientific">Brevibacterium aurantiacum</name>
    <dbReference type="NCBI Taxonomy" id="273384"/>
    <lineage>
        <taxon>Bacteria</taxon>
        <taxon>Bacillati</taxon>
        <taxon>Actinomycetota</taxon>
        <taxon>Actinomycetes</taxon>
        <taxon>Micrococcales</taxon>
        <taxon>Brevibacteriaceae</taxon>
        <taxon>Brevibacterium</taxon>
    </lineage>
</organism>
<reference evidence="4" key="1">
    <citation type="submission" date="2017-03" db="EMBL/GenBank/DDBJ databases">
        <authorList>
            <person name="Monnet C."/>
        </authorList>
    </citation>
    <scope>NUCLEOTIDE SEQUENCE [LARGE SCALE GENOMIC DNA]</scope>
    <source>
        <strain evidence="4">CNRZ 920</strain>
    </source>
</reference>
<dbReference type="CDD" id="cd04301">
    <property type="entry name" value="NAT_SF"/>
    <property type="match status" value="1"/>
</dbReference>
<protein>
    <submittedName>
        <fullName evidence="2">GNAT family N-acetyltransferase</fullName>
    </submittedName>
    <submittedName>
        <fullName evidence="3">Protein N-acetyltransferase, RimJ/RimL family</fullName>
    </submittedName>
</protein>
<evidence type="ECO:0000313" key="4">
    <source>
        <dbReference type="Proteomes" id="UP000234289"/>
    </source>
</evidence>
<keyword evidence="3" id="KW-0808">Transferase</keyword>
<dbReference type="Proteomes" id="UP000234289">
    <property type="component" value="Unassembled WGS sequence"/>
</dbReference>
<proteinExistence type="predicted"/>
<dbReference type="EMBL" id="CP025334">
    <property type="protein sequence ID" value="AZT96417.1"/>
    <property type="molecule type" value="Genomic_DNA"/>
</dbReference>
<dbReference type="Proteomes" id="UP000282731">
    <property type="component" value="Chromosome"/>
</dbReference>
<evidence type="ECO:0000259" key="1">
    <source>
        <dbReference type="PROSITE" id="PS51186"/>
    </source>
</evidence>
<dbReference type="InterPro" id="IPR016181">
    <property type="entry name" value="Acyl_CoA_acyltransferase"/>
</dbReference>
<gene>
    <name evidence="3" type="ORF">BAUR920_00602</name>
    <name evidence="2" type="ORF">CXR27_04835</name>
</gene>
<reference evidence="3" key="2">
    <citation type="submission" date="2017-03" db="EMBL/GenBank/DDBJ databases">
        <authorList>
            <person name="Afonso C.L."/>
            <person name="Miller P.J."/>
            <person name="Scott M.A."/>
            <person name="Spackman E."/>
            <person name="Goraichik I."/>
            <person name="Dimitrov K.M."/>
            <person name="Suarez D.L."/>
            <person name="Swayne D.E."/>
        </authorList>
    </citation>
    <scope>NUCLEOTIDE SEQUENCE [LARGE SCALE GENOMIC DNA]</scope>
    <source>
        <strain evidence="3">CNRZ 920</strain>
    </source>
</reference>
<reference evidence="2 5" key="3">
    <citation type="submission" date="2017-12" db="EMBL/GenBank/DDBJ databases">
        <authorList>
            <person name="Levesque S."/>
        </authorList>
    </citation>
    <scope>NUCLEOTIDE SEQUENCE [LARGE SCALE GENOMIC DNA]</scope>
    <source>
        <strain evidence="2 5">SMQ-1420</strain>
    </source>
</reference>
<dbReference type="GeneID" id="60905331"/>
<dbReference type="EMBL" id="FXZG01000002">
    <property type="protein sequence ID" value="SMX69057.1"/>
    <property type="molecule type" value="Genomic_DNA"/>
</dbReference>
<evidence type="ECO:0000313" key="5">
    <source>
        <dbReference type="Proteomes" id="UP000282731"/>
    </source>
</evidence>
<name>A0A2H1I1H9_BREAU</name>
<dbReference type="Pfam" id="PF00583">
    <property type="entry name" value="Acetyltransf_1"/>
    <property type="match status" value="1"/>
</dbReference>
<evidence type="ECO:0000313" key="2">
    <source>
        <dbReference type="EMBL" id="AZT96417.1"/>
    </source>
</evidence>
<reference evidence="2 5" key="4">
    <citation type="submission" date="2019-01" db="EMBL/GenBank/DDBJ databases">
        <title>Comparative genomic analysis of Brevibacterium aurantiacum sheds light on its evolution and its adaptation to smear-ripened cheeses.</title>
        <authorList>
            <person name="Moineau S."/>
        </authorList>
    </citation>
    <scope>NUCLEOTIDE SEQUENCE [LARGE SCALE GENOMIC DNA]</scope>
    <source>
        <strain evidence="2 5">SMQ-1420</strain>
    </source>
</reference>
<dbReference type="AlphaFoldDB" id="A0A2H1I1H9"/>
<dbReference type="InterPro" id="IPR000182">
    <property type="entry name" value="GNAT_dom"/>
</dbReference>
<dbReference type="GO" id="GO:0016747">
    <property type="term" value="F:acyltransferase activity, transferring groups other than amino-acyl groups"/>
    <property type="evidence" value="ECO:0007669"/>
    <property type="project" value="InterPro"/>
</dbReference>
<dbReference type="PROSITE" id="PS51186">
    <property type="entry name" value="GNAT"/>
    <property type="match status" value="1"/>
</dbReference>
<sequence length="303" mass="32725">MSTAQMAVPTAAELPSIGAVLDSWQTDDGPLHLHTGDLGWYSLRDSEATAQAMRIWRCDDKVLAIGLLDGEDLLRLAVDPDFSHDDSLAQQIESDIDPSDSAVPPLDNAVFGKGSAIVEARGATCLVARLAERGWEADEPWTPLNRDLNLPVEEPDLRVEVAGPDSAEAWTAVHWSAFRGMPYTVDDKQRFVQRWHTMMSGPFSSWAQSLLGYDDSDQPVAVTTVWSAGPNRPGLLEPLAVHRDHQGHGYGKAMAIAAARALQQLGSSSAAVGTESSNVAAVAAYSSAGFAPRTEVRDLRRNR</sequence>
<accession>A0A2H1I1H9</accession>
<dbReference type="Gene3D" id="3.40.630.30">
    <property type="match status" value="1"/>
</dbReference>